<evidence type="ECO:0000313" key="7">
    <source>
        <dbReference type="Proteomes" id="UP000002586"/>
    </source>
</evidence>
<evidence type="ECO:0000256" key="1">
    <source>
        <dbReference type="ARBA" id="ARBA00022849"/>
    </source>
</evidence>
<dbReference type="InterPro" id="IPR001845">
    <property type="entry name" value="HTH_ArsR_DNA-bd_dom"/>
</dbReference>
<evidence type="ECO:0000259" key="5">
    <source>
        <dbReference type="PROSITE" id="PS50987"/>
    </source>
</evidence>
<gene>
    <name evidence="6" type="ordered locus">Mmc1_1502</name>
</gene>
<dbReference type="Proteomes" id="UP000002586">
    <property type="component" value="Chromosome"/>
</dbReference>
<feature type="domain" description="HTH arsR-type" evidence="5">
    <location>
        <begin position="1"/>
        <end position="94"/>
    </location>
</feature>
<evidence type="ECO:0000313" key="6">
    <source>
        <dbReference type="EMBL" id="ABK44011.1"/>
    </source>
</evidence>
<keyword evidence="3" id="KW-0238">DNA-binding</keyword>
<dbReference type="Pfam" id="PF01022">
    <property type="entry name" value="HTH_5"/>
    <property type="match status" value="1"/>
</dbReference>
<dbReference type="CDD" id="cd00090">
    <property type="entry name" value="HTH_ARSR"/>
    <property type="match status" value="1"/>
</dbReference>
<dbReference type="KEGG" id="mgm:Mmc1_1502"/>
<keyword evidence="1" id="KW-0059">Arsenical resistance</keyword>
<protein>
    <submittedName>
        <fullName evidence="6">Transcriptional regulator, ArsR family</fullName>
    </submittedName>
</protein>
<dbReference type="SMART" id="SM00418">
    <property type="entry name" value="HTH_ARSR"/>
    <property type="match status" value="1"/>
</dbReference>
<dbReference type="AlphaFoldDB" id="A0L7R8"/>
<evidence type="ECO:0000256" key="3">
    <source>
        <dbReference type="ARBA" id="ARBA00023125"/>
    </source>
</evidence>
<dbReference type="SUPFAM" id="SSF46785">
    <property type="entry name" value="Winged helix' DNA-binding domain"/>
    <property type="match status" value="1"/>
</dbReference>
<dbReference type="InterPro" id="IPR051081">
    <property type="entry name" value="HTH_MetalResp_TranReg"/>
</dbReference>
<dbReference type="PRINTS" id="PR00778">
    <property type="entry name" value="HTHARSR"/>
</dbReference>
<dbReference type="HOGENOM" id="CLU_097806_3_1_5"/>
<dbReference type="GO" id="GO:0003700">
    <property type="term" value="F:DNA-binding transcription factor activity"/>
    <property type="evidence" value="ECO:0007669"/>
    <property type="project" value="InterPro"/>
</dbReference>
<sequence length="128" mass="14670">MPHPLTNLAESFKALSEPLRVRLLLLMLHAGEMCVHECMLVTKHPQSTVSRHLGALYKSGWLERRRQGVWIYYSLSGSLADWKQQCIQGLFSTHCEDEWLAQDTKKLRKIRHQLATVPYATDTVPDVG</sequence>
<dbReference type="EMBL" id="CP000471">
    <property type="protein sequence ID" value="ABK44011.1"/>
    <property type="molecule type" value="Genomic_DNA"/>
</dbReference>
<dbReference type="PROSITE" id="PS50987">
    <property type="entry name" value="HTH_ARSR_2"/>
    <property type="match status" value="1"/>
</dbReference>
<dbReference type="eggNOG" id="COG0640">
    <property type="taxonomic scope" value="Bacteria"/>
</dbReference>
<dbReference type="RefSeq" id="WP_011713164.1">
    <property type="nucleotide sequence ID" value="NC_008576.1"/>
</dbReference>
<reference evidence="6 7" key="2">
    <citation type="journal article" date="2012" name="Int. J. Syst. Evol. Microbiol.">
        <title>Magnetococcus marinus gen. nov., sp. nov., a marine, magnetotactic bacterium that represents a novel lineage (Magnetococcaceae fam. nov.; Magnetococcales ord. nov.) at the base of the Alphaproteobacteria.</title>
        <authorList>
            <person name="Bazylinski D.A."/>
            <person name="Williams T.J."/>
            <person name="Lefevre C.T."/>
            <person name="Berg R.J."/>
            <person name="Zhang C.L."/>
            <person name="Bowser S.S."/>
            <person name="Dean A.J."/>
            <person name="Beveridge T.J."/>
        </authorList>
    </citation>
    <scope>NUCLEOTIDE SEQUENCE [LARGE SCALE GENOMIC DNA]</scope>
    <source>
        <strain evidence="7">ATCC BAA-1437 / JCM 17883 / MC-1</strain>
    </source>
</reference>
<dbReference type="Gene3D" id="1.10.10.10">
    <property type="entry name" value="Winged helix-like DNA-binding domain superfamily/Winged helix DNA-binding domain"/>
    <property type="match status" value="1"/>
</dbReference>
<dbReference type="GO" id="GO:0003677">
    <property type="term" value="F:DNA binding"/>
    <property type="evidence" value="ECO:0007669"/>
    <property type="project" value="UniProtKB-KW"/>
</dbReference>
<dbReference type="PANTHER" id="PTHR33154:SF18">
    <property type="entry name" value="ARSENICAL RESISTANCE OPERON REPRESSOR"/>
    <property type="match status" value="1"/>
</dbReference>
<name>A0L7R8_MAGMM</name>
<keyword evidence="7" id="KW-1185">Reference proteome</keyword>
<keyword evidence="2" id="KW-0805">Transcription regulation</keyword>
<proteinExistence type="predicted"/>
<dbReference type="GO" id="GO:0046685">
    <property type="term" value="P:response to arsenic-containing substance"/>
    <property type="evidence" value="ECO:0007669"/>
    <property type="project" value="UniProtKB-KW"/>
</dbReference>
<dbReference type="PANTHER" id="PTHR33154">
    <property type="entry name" value="TRANSCRIPTIONAL REGULATOR, ARSR FAMILY"/>
    <property type="match status" value="1"/>
</dbReference>
<accession>A0L7R8</accession>
<organism evidence="6 7">
    <name type="scientific">Magnetococcus marinus (strain ATCC BAA-1437 / JCM 17883 / MC-1)</name>
    <dbReference type="NCBI Taxonomy" id="156889"/>
    <lineage>
        <taxon>Bacteria</taxon>
        <taxon>Pseudomonadati</taxon>
        <taxon>Pseudomonadota</taxon>
        <taxon>Magnetococcia</taxon>
        <taxon>Magnetococcales</taxon>
        <taxon>Magnetococcaceae</taxon>
        <taxon>Magnetococcus</taxon>
    </lineage>
</organism>
<evidence type="ECO:0000256" key="2">
    <source>
        <dbReference type="ARBA" id="ARBA00023015"/>
    </source>
</evidence>
<evidence type="ECO:0000256" key="4">
    <source>
        <dbReference type="ARBA" id="ARBA00023163"/>
    </source>
</evidence>
<dbReference type="InterPro" id="IPR011991">
    <property type="entry name" value="ArsR-like_HTH"/>
</dbReference>
<dbReference type="NCBIfam" id="NF033788">
    <property type="entry name" value="HTH_metalloreg"/>
    <property type="match status" value="1"/>
</dbReference>
<reference evidence="7" key="1">
    <citation type="journal article" date="2009" name="Appl. Environ. Microbiol.">
        <title>Complete genome sequence of the chemolithoautotrophic marine magnetotactic coccus strain MC-1.</title>
        <authorList>
            <person name="Schubbe S."/>
            <person name="Williams T.J."/>
            <person name="Xie G."/>
            <person name="Kiss H.E."/>
            <person name="Brettin T.S."/>
            <person name="Martinez D."/>
            <person name="Ross C.A."/>
            <person name="Schuler D."/>
            <person name="Cox B.L."/>
            <person name="Nealson K.H."/>
            <person name="Bazylinski D.A."/>
        </authorList>
    </citation>
    <scope>NUCLEOTIDE SEQUENCE [LARGE SCALE GENOMIC DNA]</scope>
    <source>
        <strain evidence="7">ATCC BAA-1437 / JCM 17883 / MC-1</strain>
    </source>
</reference>
<dbReference type="InterPro" id="IPR036390">
    <property type="entry name" value="WH_DNA-bd_sf"/>
</dbReference>
<dbReference type="InterPro" id="IPR036388">
    <property type="entry name" value="WH-like_DNA-bd_sf"/>
</dbReference>
<dbReference type="OrthoDB" id="9789575at2"/>
<keyword evidence="4" id="KW-0804">Transcription</keyword>